<dbReference type="PANTHER" id="PTHR30006">
    <property type="entry name" value="THIAMINE-BINDING PERIPLASMIC PROTEIN-RELATED"/>
    <property type="match status" value="1"/>
</dbReference>
<reference evidence="2 3" key="1">
    <citation type="submission" date="2019-02" db="EMBL/GenBank/DDBJ databases">
        <title>Deep-cultivation of Planctomycetes and their phenomic and genomic characterization uncovers novel biology.</title>
        <authorList>
            <person name="Wiegand S."/>
            <person name="Jogler M."/>
            <person name="Boedeker C."/>
            <person name="Pinto D."/>
            <person name="Vollmers J."/>
            <person name="Rivas-Marin E."/>
            <person name="Kohn T."/>
            <person name="Peeters S.H."/>
            <person name="Heuer A."/>
            <person name="Rast P."/>
            <person name="Oberbeckmann S."/>
            <person name="Bunk B."/>
            <person name="Jeske O."/>
            <person name="Meyerdierks A."/>
            <person name="Storesund J.E."/>
            <person name="Kallscheuer N."/>
            <person name="Luecker S."/>
            <person name="Lage O.M."/>
            <person name="Pohl T."/>
            <person name="Merkel B.J."/>
            <person name="Hornburger P."/>
            <person name="Mueller R.-W."/>
            <person name="Bruemmer F."/>
            <person name="Labrenz M."/>
            <person name="Spormann A.M."/>
            <person name="Op den Camp H."/>
            <person name="Overmann J."/>
            <person name="Amann R."/>
            <person name="Jetten M.S.M."/>
            <person name="Mascher T."/>
            <person name="Medema M.H."/>
            <person name="Devos D.P."/>
            <person name="Kaster A.-K."/>
            <person name="Ovreas L."/>
            <person name="Rohde M."/>
            <person name="Galperin M.Y."/>
            <person name="Jogler C."/>
        </authorList>
    </citation>
    <scope>NUCLEOTIDE SEQUENCE [LARGE SCALE GENOMIC DNA]</scope>
    <source>
        <strain evidence="2 3">Q31a</strain>
    </source>
</reference>
<dbReference type="Pfam" id="PF13343">
    <property type="entry name" value="SBP_bac_6"/>
    <property type="match status" value="1"/>
</dbReference>
<accession>A0A518G8K4</accession>
<dbReference type="EMBL" id="CP036298">
    <property type="protein sequence ID" value="QDV24914.1"/>
    <property type="molecule type" value="Genomic_DNA"/>
</dbReference>
<dbReference type="Proteomes" id="UP000318017">
    <property type="component" value="Chromosome"/>
</dbReference>
<evidence type="ECO:0000256" key="1">
    <source>
        <dbReference type="ARBA" id="ARBA00022729"/>
    </source>
</evidence>
<dbReference type="SUPFAM" id="SSF53850">
    <property type="entry name" value="Periplasmic binding protein-like II"/>
    <property type="match status" value="1"/>
</dbReference>
<dbReference type="PIRSF" id="PIRSF002825">
    <property type="entry name" value="CfbpA"/>
    <property type="match status" value="1"/>
</dbReference>
<dbReference type="PROSITE" id="PS51257">
    <property type="entry name" value="PROKAR_LIPOPROTEIN"/>
    <property type="match status" value="1"/>
</dbReference>
<dbReference type="PANTHER" id="PTHR30006:SF24">
    <property type="entry name" value="SLL0237 PROTEIN"/>
    <property type="match status" value="1"/>
</dbReference>
<evidence type="ECO:0000313" key="2">
    <source>
        <dbReference type="EMBL" id="QDV24914.1"/>
    </source>
</evidence>
<name>A0A518G8K4_9BACT</name>
<evidence type="ECO:0000313" key="3">
    <source>
        <dbReference type="Proteomes" id="UP000318017"/>
    </source>
</evidence>
<dbReference type="Gene3D" id="3.40.190.10">
    <property type="entry name" value="Periplasmic binding protein-like II"/>
    <property type="match status" value="2"/>
</dbReference>
<dbReference type="AlphaFoldDB" id="A0A518G8K4"/>
<dbReference type="KEGG" id="ahel:Q31a_32360"/>
<keyword evidence="1" id="KW-0732">Signal</keyword>
<dbReference type="OrthoDB" id="9791045at2"/>
<dbReference type="CDD" id="cd13518">
    <property type="entry name" value="PBP2_Fe3_thiamine_like"/>
    <property type="match status" value="1"/>
</dbReference>
<dbReference type="InterPro" id="IPR026045">
    <property type="entry name" value="Ferric-bd"/>
</dbReference>
<protein>
    <submittedName>
        <fullName evidence="2">Iron uptake protein A2</fullName>
    </submittedName>
</protein>
<organism evidence="2 3">
    <name type="scientific">Aureliella helgolandensis</name>
    <dbReference type="NCBI Taxonomy" id="2527968"/>
    <lineage>
        <taxon>Bacteria</taxon>
        <taxon>Pseudomonadati</taxon>
        <taxon>Planctomycetota</taxon>
        <taxon>Planctomycetia</taxon>
        <taxon>Pirellulales</taxon>
        <taxon>Pirellulaceae</taxon>
        <taxon>Aureliella</taxon>
    </lineage>
</organism>
<dbReference type="RefSeq" id="WP_145079266.1">
    <property type="nucleotide sequence ID" value="NZ_CP036298.1"/>
</dbReference>
<sequence length="338" mass="36852">MRLVAGLWGVMLVFSGCVQRSENAVVIYSAADREYAKPILAAFERRQPGMELAAQYDIESTKTVGLVTRLESEASRPRCDVFWNNEIMHTLRLQKAGLLQSVRWDVPGNWPQTMKADDGTWLGFAARARIIMLNQDMFPEGVERPQSFADLASPKWQGKCAVALPLFGTTATHFTVLDQLLGKERAQELFANIKQNAVVLSGNKQVAQAVSSGAVAWGITDTDDALVELDAGLPVEIVYPDQAPAELGTLRIPNTIAVLKGAPHPVAAVALANYLVSEDTEGRLAMGPSGQFPVRPGHPQLSRAQGPDTVRWMDADFSAAAGRWPSLSDELRQLFQAD</sequence>
<gene>
    <name evidence="2" type="primary">futA2</name>
    <name evidence="2" type="ORF">Q31a_32360</name>
</gene>
<keyword evidence="3" id="KW-1185">Reference proteome</keyword>
<proteinExistence type="predicted"/>